<accession>A0A2N8KEF1</accession>
<dbReference type="AlphaFoldDB" id="A0A2N8KEF1"/>
<comment type="caution">
    <text evidence="1">The sequence shown here is derived from an EMBL/GenBank/DDBJ whole genome shotgun (WGS) entry which is preliminary data.</text>
</comment>
<evidence type="ECO:0000313" key="1">
    <source>
        <dbReference type="EMBL" id="PND31837.1"/>
    </source>
</evidence>
<evidence type="ECO:0008006" key="3">
    <source>
        <dbReference type="Google" id="ProtNLM"/>
    </source>
</evidence>
<name>A0A2N8KEF1_9BURK</name>
<gene>
    <name evidence="1" type="ORF">C1I89_23830</name>
</gene>
<protein>
    <recommendedName>
        <fullName evidence="3">DUF1799 domain-containing protein</fullName>
    </recommendedName>
</protein>
<reference evidence="1 2" key="1">
    <citation type="submission" date="2018-01" db="EMBL/GenBank/DDBJ databases">
        <title>The draft genome of an aniline degradation strain ANB-1.</title>
        <authorList>
            <person name="Zhang L."/>
            <person name="Jiang J."/>
        </authorList>
    </citation>
    <scope>NUCLEOTIDE SEQUENCE [LARGE SCALE GENOMIC DNA]</scope>
    <source>
        <strain evidence="1 2">ANB-1</strain>
    </source>
</reference>
<dbReference type="EMBL" id="POQS01000006">
    <property type="protein sequence ID" value="PND31837.1"/>
    <property type="molecule type" value="Genomic_DNA"/>
</dbReference>
<dbReference type="RefSeq" id="WP_102774910.1">
    <property type="nucleotide sequence ID" value="NZ_POQS01000006.1"/>
</dbReference>
<proteinExistence type="predicted"/>
<organism evidence="1 2">
    <name type="scientific">Achromobacter pulmonis</name>
    <dbReference type="NCBI Taxonomy" id="1389932"/>
    <lineage>
        <taxon>Bacteria</taxon>
        <taxon>Pseudomonadati</taxon>
        <taxon>Pseudomonadota</taxon>
        <taxon>Betaproteobacteria</taxon>
        <taxon>Burkholderiales</taxon>
        <taxon>Alcaligenaceae</taxon>
        <taxon>Achromobacter</taxon>
    </lineage>
</organism>
<evidence type="ECO:0000313" key="2">
    <source>
        <dbReference type="Proteomes" id="UP000235994"/>
    </source>
</evidence>
<dbReference type="InterPro" id="IPR014915">
    <property type="entry name" value="Phage_TLS_TfmB"/>
</dbReference>
<keyword evidence="2" id="KW-1185">Reference proteome</keyword>
<dbReference type="Pfam" id="PF08809">
    <property type="entry name" value="DUF1799"/>
    <property type="match status" value="1"/>
</dbReference>
<dbReference type="Proteomes" id="UP000235994">
    <property type="component" value="Unassembled WGS sequence"/>
</dbReference>
<sequence>MEAVAAFLWEPPSAATLAMAGLKLSDFPRPCVELWPDHVLAFNLFTRNYTQWRVGAGGPIGLDYGVLYHDLDRQELPKAEQQEIMDVLRIIERAALEIFRKS</sequence>